<dbReference type="OrthoDB" id="414463at2759"/>
<dbReference type="Gene3D" id="3.40.50.450">
    <property type="match status" value="1"/>
</dbReference>
<dbReference type="NCBIfam" id="TIGR00730">
    <property type="entry name" value="Rossman fold protein, TIGR00730 family"/>
    <property type="match status" value="1"/>
</dbReference>
<dbReference type="GO" id="GO:0005829">
    <property type="term" value="C:cytosol"/>
    <property type="evidence" value="ECO:0007669"/>
    <property type="project" value="TreeGrafter"/>
</dbReference>
<proteinExistence type="predicted"/>
<evidence type="ECO:0008006" key="4">
    <source>
        <dbReference type="Google" id="ProtNLM"/>
    </source>
</evidence>
<protein>
    <recommendedName>
        <fullName evidence="4">Lysine decarboxylase</fullName>
    </recommendedName>
</protein>
<accession>A0A1X2GD01</accession>
<dbReference type="PANTHER" id="PTHR31223">
    <property type="entry name" value="LOG FAMILY PROTEIN YJL055W"/>
    <property type="match status" value="1"/>
</dbReference>
<evidence type="ECO:0000313" key="2">
    <source>
        <dbReference type="EMBL" id="ORX50944.1"/>
    </source>
</evidence>
<organism evidence="2 3">
    <name type="scientific">Hesseltinella vesiculosa</name>
    <dbReference type="NCBI Taxonomy" id="101127"/>
    <lineage>
        <taxon>Eukaryota</taxon>
        <taxon>Fungi</taxon>
        <taxon>Fungi incertae sedis</taxon>
        <taxon>Mucoromycota</taxon>
        <taxon>Mucoromycotina</taxon>
        <taxon>Mucoromycetes</taxon>
        <taxon>Mucorales</taxon>
        <taxon>Cunninghamellaceae</taxon>
        <taxon>Hesseltinella</taxon>
    </lineage>
</organism>
<keyword evidence="3" id="KW-1185">Reference proteome</keyword>
<dbReference type="GO" id="GO:0009691">
    <property type="term" value="P:cytokinin biosynthetic process"/>
    <property type="evidence" value="ECO:0007669"/>
    <property type="project" value="InterPro"/>
</dbReference>
<feature type="transmembrane region" description="Helical" evidence="1">
    <location>
        <begin position="127"/>
        <end position="148"/>
    </location>
</feature>
<sequence length="244" mass="26891">MSKPVLTKPAPRSDIIKSVCVFCGSHNGADPIYVEQAKILGHQLANQGYRLVFGGGSVGVMGAIAQGVLEKGGSVLSVVPETLYKQGSRQLGDVVVVKDMHERKKTMAKESDAFVVLPGGKPCRKSYVVFLTLPCSPLIFAMIGYGTFEEMLEMITWSQLNIHSKPIILLNTKNYFGLFVQWIHHCIQEKFVPEGNAEIFCVAETIDEVLASLISYQAPSTRYGFSWAEEQDQKDQQAENASLM</sequence>
<dbReference type="EMBL" id="MCGT01000022">
    <property type="protein sequence ID" value="ORX50944.1"/>
    <property type="molecule type" value="Genomic_DNA"/>
</dbReference>
<dbReference type="AlphaFoldDB" id="A0A1X2GD01"/>
<dbReference type="GO" id="GO:0016799">
    <property type="term" value="F:hydrolase activity, hydrolyzing N-glycosyl compounds"/>
    <property type="evidence" value="ECO:0007669"/>
    <property type="project" value="TreeGrafter"/>
</dbReference>
<dbReference type="SUPFAM" id="SSF102405">
    <property type="entry name" value="MCP/YpsA-like"/>
    <property type="match status" value="1"/>
</dbReference>
<dbReference type="Proteomes" id="UP000242146">
    <property type="component" value="Unassembled WGS sequence"/>
</dbReference>
<comment type="caution">
    <text evidence="2">The sequence shown here is derived from an EMBL/GenBank/DDBJ whole genome shotgun (WGS) entry which is preliminary data.</text>
</comment>
<dbReference type="InterPro" id="IPR031100">
    <property type="entry name" value="LOG_fam"/>
</dbReference>
<evidence type="ECO:0000256" key="1">
    <source>
        <dbReference type="SAM" id="Phobius"/>
    </source>
</evidence>
<gene>
    <name evidence="2" type="ORF">DM01DRAFT_1092537</name>
</gene>
<dbReference type="STRING" id="101127.A0A1X2GD01"/>
<dbReference type="PANTHER" id="PTHR31223:SF70">
    <property type="entry name" value="LOG FAMILY PROTEIN YJL055W"/>
    <property type="match status" value="1"/>
</dbReference>
<evidence type="ECO:0000313" key="3">
    <source>
        <dbReference type="Proteomes" id="UP000242146"/>
    </source>
</evidence>
<name>A0A1X2GD01_9FUNG</name>
<keyword evidence="1" id="KW-0812">Transmembrane</keyword>
<keyword evidence="1" id="KW-0472">Membrane</keyword>
<keyword evidence="1" id="KW-1133">Transmembrane helix</keyword>
<dbReference type="InterPro" id="IPR005269">
    <property type="entry name" value="LOG"/>
</dbReference>
<dbReference type="Pfam" id="PF03641">
    <property type="entry name" value="Lysine_decarbox"/>
    <property type="match status" value="2"/>
</dbReference>
<reference evidence="2 3" key="1">
    <citation type="submission" date="2016-07" db="EMBL/GenBank/DDBJ databases">
        <title>Pervasive Adenine N6-methylation of Active Genes in Fungi.</title>
        <authorList>
            <consortium name="DOE Joint Genome Institute"/>
            <person name="Mondo S.J."/>
            <person name="Dannebaum R.O."/>
            <person name="Kuo R.C."/>
            <person name="Labutti K."/>
            <person name="Haridas S."/>
            <person name="Kuo A."/>
            <person name="Salamov A."/>
            <person name="Ahrendt S.R."/>
            <person name="Lipzen A."/>
            <person name="Sullivan W."/>
            <person name="Andreopoulos W.B."/>
            <person name="Clum A."/>
            <person name="Lindquist E."/>
            <person name="Daum C."/>
            <person name="Ramamoorthy G.K."/>
            <person name="Gryganskyi A."/>
            <person name="Culley D."/>
            <person name="Magnuson J.K."/>
            <person name="James T.Y."/>
            <person name="O'Malley M.A."/>
            <person name="Stajich J.E."/>
            <person name="Spatafora J.W."/>
            <person name="Visel A."/>
            <person name="Grigoriev I.V."/>
        </authorList>
    </citation>
    <scope>NUCLEOTIDE SEQUENCE [LARGE SCALE GENOMIC DNA]</scope>
    <source>
        <strain evidence="2 3">NRRL 3301</strain>
    </source>
</reference>